<reference evidence="2" key="2">
    <citation type="journal article" date="2015" name="Data Brief">
        <title>Shoot transcriptome of the giant reed, Arundo donax.</title>
        <authorList>
            <person name="Barrero R.A."/>
            <person name="Guerrero F.D."/>
            <person name="Moolhuijzen P."/>
            <person name="Goolsby J.A."/>
            <person name="Tidwell J."/>
            <person name="Bellgard S.E."/>
            <person name="Bellgard M.I."/>
        </authorList>
    </citation>
    <scope>NUCLEOTIDE SEQUENCE</scope>
    <source>
        <tissue evidence="2">Shoot tissue taken approximately 20 cm above the soil surface</tissue>
    </source>
</reference>
<evidence type="ECO:0000256" key="1">
    <source>
        <dbReference type="SAM" id="MobiDB-lite"/>
    </source>
</evidence>
<feature type="compositionally biased region" description="Basic residues" evidence="1">
    <location>
        <begin position="42"/>
        <end position="54"/>
    </location>
</feature>
<name>A0A0A9F7K3_ARUDO</name>
<sequence length="71" mass="7863">MPLQPLSPAHGSTSSCATPPSSAAASVTRGRGLRAQPLRCTQWRRRRRRKKRRVPPLSTWSTWPPSSRATA</sequence>
<feature type="region of interest" description="Disordered" evidence="1">
    <location>
        <begin position="1"/>
        <end position="71"/>
    </location>
</feature>
<reference evidence="2" key="1">
    <citation type="submission" date="2014-09" db="EMBL/GenBank/DDBJ databases">
        <authorList>
            <person name="Magalhaes I.L.F."/>
            <person name="Oliveira U."/>
            <person name="Santos F.R."/>
            <person name="Vidigal T.H.D.A."/>
            <person name="Brescovit A.D."/>
            <person name="Santos A.J."/>
        </authorList>
    </citation>
    <scope>NUCLEOTIDE SEQUENCE</scope>
    <source>
        <tissue evidence="2">Shoot tissue taken approximately 20 cm above the soil surface</tissue>
    </source>
</reference>
<accession>A0A0A9F7K3</accession>
<organism evidence="2">
    <name type="scientific">Arundo donax</name>
    <name type="common">Giant reed</name>
    <name type="synonym">Donax arundinaceus</name>
    <dbReference type="NCBI Taxonomy" id="35708"/>
    <lineage>
        <taxon>Eukaryota</taxon>
        <taxon>Viridiplantae</taxon>
        <taxon>Streptophyta</taxon>
        <taxon>Embryophyta</taxon>
        <taxon>Tracheophyta</taxon>
        <taxon>Spermatophyta</taxon>
        <taxon>Magnoliopsida</taxon>
        <taxon>Liliopsida</taxon>
        <taxon>Poales</taxon>
        <taxon>Poaceae</taxon>
        <taxon>PACMAD clade</taxon>
        <taxon>Arundinoideae</taxon>
        <taxon>Arundineae</taxon>
        <taxon>Arundo</taxon>
    </lineage>
</organism>
<feature type="compositionally biased region" description="Low complexity" evidence="1">
    <location>
        <begin position="12"/>
        <end position="26"/>
    </location>
</feature>
<proteinExistence type="predicted"/>
<feature type="compositionally biased region" description="Low complexity" evidence="1">
    <location>
        <begin position="55"/>
        <end position="71"/>
    </location>
</feature>
<evidence type="ECO:0000313" key="2">
    <source>
        <dbReference type="EMBL" id="JAE07179.1"/>
    </source>
</evidence>
<protein>
    <submittedName>
        <fullName evidence="2">Uncharacterized protein</fullName>
    </submittedName>
</protein>
<dbReference type="AlphaFoldDB" id="A0A0A9F7K3"/>
<dbReference type="EMBL" id="GBRH01190717">
    <property type="protein sequence ID" value="JAE07179.1"/>
    <property type="molecule type" value="Transcribed_RNA"/>
</dbReference>